<dbReference type="InterPro" id="IPR017932">
    <property type="entry name" value="GATase_2_dom"/>
</dbReference>
<evidence type="ECO:0000256" key="3">
    <source>
        <dbReference type="ARBA" id="ARBA00022676"/>
    </source>
</evidence>
<keyword evidence="4 7" id="KW-0808">Transferase</keyword>
<evidence type="ECO:0000256" key="1">
    <source>
        <dbReference type="ARBA" id="ARBA00005209"/>
    </source>
</evidence>
<evidence type="ECO:0000256" key="4">
    <source>
        <dbReference type="ARBA" id="ARBA00022679"/>
    </source>
</evidence>
<dbReference type="AlphaFoldDB" id="A0A5D0MPF2"/>
<keyword evidence="6 7" id="KW-0315">Glutamine amidotransferase</keyword>
<dbReference type="InterPro" id="IPR035584">
    <property type="entry name" value="PurF_N"/>
</dbReference>
<dbReference type="PANTHER" id="PTHR11907">
    <property type="entry name" value="AMIDOPHOSPHORIBOSYLTRANSFERASE"/>
    <property type="match status" value="1"/>
</dbReference>
<dbReference type="GO" id="GO:0009113">
    <property type="term" value="P:purine nucleobase biosynthetic process"/>
    <property type="evidence" value="ECO:0007669"/>
    <property type="project" value="UniProtKB-UniRule"/>
</dbReference>
<keyword evidence="7" id="KW-0004">4Fe-4S</keyword>
<evidence type="ECO:0000256" key="9">
    <source>
        <dbReference type="PIRSR" id="PIRSR000485-1"/>
    </source>
</evidence>
<dbReference type="GO" id="GO:0000287">
    <property type="term" value="F:magnesium ion binding"/>
    <property type="evidence" value="ECO:0007669"/>
    <property type="project" value="UniProtKB-UniRule"/>
</dbReference>
<keyword evidence="7 10" id="KW-0479">Metal-binding</keyword>
<sequence length="463" mass="51066">MILDKFKEECGVAGVYGDSEAANLVYLCLYALQHRGQEGAGIASSDGEKINYERGQGLVADIFSEERLSKLKGDMAVGHNRYSTAGENHIKNTQPIVADISKGSIALSHNGNIVNADEVKNELVKNGAIFTSTSDSEIIIHLLAKSKKDNLIDAIIASLTKLKGAYSLLFMTKGTMIGVRDPFGFRPLILGKIRTGHVLVSETCALDLIEAEFIREIEPGEMVIINDEGIRSIYPFEKEKPRPCIFEHIYFARPDSFLFGTDVYSVRKKMGKRLAEEAPVDADVVMPVPDSGVVATLGYSEASGIPYEHGLIRNHYVGRTFIEPAQSIRHFGVKIKLNAVKSIIKGRKVIVVDDSVVRGTTSRKIVKMLREAGALEVHFRISSPPTRFPCFYGIDTPTRKELIASTHTVEEIRKYITADSLAYLSREGMFECSKNGDFCDACFSGDYPTIYKHGDDSNPKGEV</sequence>
<dbReference type="InterPro" id="IPR000836">
    <property type="entry name" value="PRTase_dom"/>
</dbReference>
<dbReference type="UniPathway" id="UPA00074">
    <property type="reaction ID" value="UER00124"/>
</dbReference>
<name>A0A5D0MPF2_FLESI</name>
<feature type="binding site" evidence="7 10">
    <location>
        <position position="291"/>
    </location>
    <ligand>
        <name>Mg(2+)</name>
        <dbReference type="ChEBI" id="CHEBI:18420"/>
    </ligand>
</feature>
<feature type="active site" description="Nucleophile" evidence="7 9">
    <location>
        <position position="10"/>
    </location>
</feature>
<comment type="cofactor">
    <cofactor evidence="7 10">
        <name>Mg(2+)</name>
        <dbReference type="ChEBI" id="CHEBI:18420"/>
    </cofactor>
    <text evidence="7 10">Binds 1 Mg(2+) ion per subunit.</text>
</comment>
<comment type="similarity">
    <text evidence="2 7 8">In the C-terminal section; belongs to the purine/pyrimidine phosphoribosyltransferase family.</text>
</comment>
<dbReference type="GO" id="GO:0004044">
    <property type="term" value="F:amidophosphoribosyltransferase activity"/>
    <property type="evidence" value="ECO:0007669"/>
    <property type="project" value="UniProtKB-UniRule"/>
</dbReference>
<dbReference type="Proteomes" id="UP000323337">
    <property type="component" value="Unassembled WGS sequence"/>
</dbReference>
<feature type="binding site" evidence="7 10">
    <location>
        <position position="354"/>
    </location>
    <ligand>
        <name>Mg(2+)</name>
        <dbReference type="ChEBI" id="CHEBI:18420"/>
    </ligand>
</feature>
<evidence type="ECO:0000256" key="11">
    <source>
        <dbReference type="PIRSR" id="PIRSR000485-3"/>
    </source>
</evidence>
<proteinExistence type="inferred from homology"/>
<accession>A0A5D0MPF2</accession>
<dbReference type="SUPFAM" id="SSF56235">
    <property type="entry name" value="N-terminal nucleophile aminohydrolases (Ntn hydrolases)"/>
    <property type="match status" value="1"/>
</dbReference>
<dbReference type="PROSITE" id="PS51278">
    <property type="entry name" value="GATASE_TYPE_2"/>
    <property type="match status" value="1"/>
</dbReference>
<organism evidence="13 14">
    <name type="scientific">Flexistipes sinusarabici</name>
    <dbReference type="NCBI Taxonomy" id="2352"/>
    <lineage>
        <taxon>Bacteria</taxon>
        <taxon>Pseudomonadati</taxon>
        <taxon>Deferribacterota</taxon>
        <taxon>Deferribacteres</taxon>
        <taxon>Deferribacterales</taxon>
        <taxon>Flexistipitaceae</taxon>
        <taxon>Flexistipes</taxon>
    </lineage>
</organism>
<gene>
    <name evidence="7" type="primary">purF</name>
    <name evidence="13" type="ORF">FXF49_06595</name>
</gene>
<dbReference type="EC" id="2.4.2.14" evidence="7"/>
<keyword evidence="7 11" id="KW-0411">Iron-sulfur</keyword>
<evidence type="ECO:0000256" key="6">
    <source>
        <dbReference type="ARBA" id="ARBA00022962"/>
    </source>
</evidence>
<feature type="binding site" evidence="7 11">
    <location>
        <position position="244"/>
    </location>
    <ligand>
        <name>[4Fe-4S] cluster</name>
        <dbReference type="ChEBI" id="CHEBI:49883"/>
    </ligand>
</feature>
<evidence type="ECO:0000256" key="8">
    <source>
        <dbReference type="PIRNR" id="PIRNR000485"/>
    </source>
</evidence>
<dbReference type="RefSeq" id="WP_303701115.1">
    <property type="nucleotide sequence ID" value="NZ_VSIV01000153.1"/>
</dbReference>
<dbReference type="GO" id="GO:0006189">
    <property type="term" value="P:'de novo' IMP biosynthetic process"/>
    <property type="evidence" value="ECO:0007669"/>
    <property type="project" value="UniProtKB-UniRule"/>
</dbReference>
<keyword evidence="3 7" id="KW-0328">Glycosyltransferase</keyword>
<evidence type="ECO:0000256" key="5">
    <source>
        <dbReference type="ARBA" id="ARBA00022755"/>
    </source>
</evidence>
<feature type="binding site" evidence="7 10">
    <location>
        <position position="353"/>
    </location>
    <ligand>
        <name>Mg(2+)</name>
        <dbReference type="ChEBI" id="CHEBI:18420"/>
    </ligand>
</feature>
<dbReference type="Gene3D" id="3.60.20.10">
    <property type="entry name" value="Glutamine Phosphoribosylpyrophosphate, subunit 1, domain 1"/>
    <property type="match status" value="1"/>
</dbReference>
<feature type="binding site" evidence="7 11">
    <location>
        <position position="442"/>
    </location>
    <ligand>
        <name>[4Fe-4S] cluster</name>
        <dbReference type="ChEBI" id="CHEBI:49883"/>
    </ligand>
</feature>
<keyword evidence="7 11" id="KW-0408">Iron</keyword>
<dbReference type="GO" id="GO:0051539">
    <property type="term" value="F:4 iron, 4 sulfur cluster binding"/>
    <property type="evidence" value="ECO:0007669"/>
    <property type="project" value="UniProtKB-KW"/>
</dbReference>
<comment type="pathway">
    <text evidence="1 7 8">Purine metabolism; IMP biosynthesis via de novo pathway; N(1)-(5-phospho-D-ribosyl)glycinamide from 5-phospho-alpha-D-ribose 1-diphosphate: step 1/2.</text>
</comment>
<comment type="caution">
    <text evidence="13">The sequence shown here is derived from an EMBL/GenBank/DDBJ whole genome shotgun (WGS) entry which is preliminary data.</text>
</comment>
<evidence type="ECO:0000256" key="10">
    <source>
        <dbReference type="PIRSR" id="PIRSR000485-2"/>
    </source>
</evidence>
<evidence type="ECO:0000256" key="2">
    <source>
        <dbReference type="ARBA" id="ARBA00010138"/>
    </source>
</evidence>
<protein>
    <recommendedName>
        <fullName evidence="7">Amidophosphoribosyltransferase</fullName>
        <shortName evidence="7">ATase</shortName>
        <ecNumber evidence="7">2.4.2.14</ecNumber>
    </recommendedName>
    <alternativeName>
        <fullName evidence="7">Glutamine phosphoribosylpyrophosphate amidotransferase</fullName>
        <shortName evidence="7">GPATase</shortName>
    </alternativeName>
</protein>
<evidence type="ECO:0000313" key="14">
    <source>
        <dbReference type="Proteomes" id="UP000323337"/>
    </source>
</evidence>
<dbReference type="InterPro" id="IPR029055">
    <property type="entry name" value="Ntn_hydrolases_N"/>
</dbReference>
<dbReference type="InterPro" id="IPR005854">
    <property type="entry name" value="PurF"/>
</dbReference>
<dbReference type="Gene3D" id="3.40.50.2020">
    <property type="match status" value="1"/>
</dbReference>
<comment type="function">
    <text evidence="7">Catalyzes the formation of phosphoribosylamine from phosphoribosylpyrophosphate (PRPP) and glutamine.</text>
</comment>
<evidence type="ECO:0000259" key="12">
    <source>
        <dbReference type="PROSITE" id="PS51278"/>
    </source>
</evidence>
<dbReference type="NCBIfam" id="TIGR01134">
    <property type="entry name" value="purF"/>
    <property type="match status" value="1"/>
</dbReference>
<dbReference type="SUPFAM" id="SSF53271">
    <property type="entry name" value="PRTase-like"/>
    <property type="match status" value="1"/>
</dbReference>
<dbReference type="Pfam" id="PF13537">
    <property type="entry name" value="GATase_7"/>
    <property type="match status" value="1"/>
</dbReference>
<keyword evidence="5 7" id="KW-0658">Purine biosynthesis</keyword>
<comment type="cofactor">
    <cofactor evidence="7 11">
        <name>[4Fe-4S] cluster</name>
        <dbReference type="ChEBI" id="CHEBI:49883"/>
    </cofactor>
    <text evidence="7 11">Binds 1 [4Fe-4S] cluster per subunit.</text>
</comment>
<keyword evidence="7 10" id="KW-0460">Magnesium</keyword>
<reference evidence="13 14" key="1">
    <citation type="submission" date="2019-08" db="EMBL/GenBank/DDBJ databases">
        <title>Genomic characterization of a novel candidate phylum (ARYD3) from a high temperature, high salinity tertiary oil reservoir in north central Oklahoma, USA.</title>
        <authorList>
            <person name="Youssef N.H."/>
            <person name="Yadav A."/>
            <person name="Elshahed M.S."/>
        </authorList>
    </citation>
    <scope>NUCLEOTIDE SEQUENCE [LARGE SCALE GENOMIC DNA]</scope>
    <source>
        <strain evidence="13">ARYD1</strain>
    </source>
</reference>
<dbReference type="EMBL" id="VSIV01000153">
    <property type="protein sequence ID" value="TYB33400.1"/>
    <property type="molecule type" value="Genomic_DNA"/>
</dbReference>
<feature type="domain" description="Glutamine amidotransferase type-2" evidence="12">
    <location>
        <begin position="10"/>
        <end position="228"/>
    </location>
</feature>
<dbReference type="CDD" id="cd06223">
    <property type="entry name" value="PRTases_typeI"/>
    <property type="match status" value="1"/>
</dbReference>
<dbReference type="CDD" id="cd00715">
    <property type="entry name" value="GPATase_N"/>
    <property type="match status" value="1"/>
</dbReference>
<dbReference type="InterPro" id="IPR029057">
    <property type="entry name" value="PRTase-like"/>
</dbReference>
<feature type="binding site" evidence="7 11">
    <location>
        <position position="390"/>
    </location>
    <ligand>
        <name>[4Fe-4S] cluster</name>
        <dbReference type="ChEBI" id="CHEBI:49883"/>
    </ligand>
</feature>
<dbReference type="HAMAP" id="MF_01931">
    <property type="entry name" value="PurF"/>
    <property type="match status" value="1"/>
</dbReference>
<feature type="binding site" evidence="7 11">
    <location>
        <position position="439"/>
    </location>
    <ligand>
        <name>[4Fe-4S] cluster</name>
        <dbReference type="ChEBI" id="CHEBI:49883"/>
    </ligand>
</feature>
<evidence type="ECO:0000256" key="7">
    <source>
        <dbReference type="HAMAP-Rule" id="MF_01931"/>
    </source>
</evidence>
<comment type="catalytic activity">
    <reaction evidence="7 8">
        <text>5-phospho-beta-D-ribosylamine + L-glutamate + diphosphate = 5-phospho-alpha-D-ribose 1-diphosphate + L-glutamine + H2O</text>
        <dbReference type="Rhea" id="RHEA:14905"/>
        <dbReference type="ChEBI" id="CHEBI:15377"/>
        <dbReference type="ChEBI" id="CHEBI:29985"/>
        <dbReference type="ChEBI" id="CHEBI:33019"/>
        <dbReference type="ChEBI" id="CHEBI:58017"/>
        <dbReference type="ChEBI" id="CHEBI:58359"/>
        <dbReference type="ChEBI" id="CHEBI:58681"/>
        <dbReference type="EC" id="2.4.2.14"/>
    </reaction>
</comment>
<dbReference type="PIRSF" id="PIRSF000485">
    <property type="entry name" value="Amd_phspho_trans"/>
    <property type="match status" value="1"/>
</dbReference>
<evidence type="ECO:0000313" key="13">
    <source>
        <dbReference type="EMBL" id="TYB33400.1"/>
    </source>
</evidence>